<name>A0ABY5YI52_9DEIO</name>
<dbReference type="RefSeq" id="WP_260559759.1">
    <property type="nucleotide sequence ID" value="NZ_BAABEC010000148.1"/>
</dbReference>
<accession>A0ABY5YI52</accession>
<dbReference type="InterPro" id="IPR002938">
    <property type="entry name" value="FAD-bd"/>
</dbReference>
<protein>
    <submittedName>
        <fullName evidence="3">FAD-dependent monooxygenase</fullName>
    </submittedName>
</protein>
<evidence type="ECO:0000313" key="3">
    <source>
        <dbReference type="EMBL" id="UWX63473.1"/>
    </source>
</evidence>
<dbReference type="InterPro" id="IPR036188">
    <property type="entry name" value="FAD/NAD-bd_sf"/>
</dbReference>
<dbReference type="EMBL" id="CP104213">
    <property type="protein sequence ID" value="UWX63473.1"/>
    <property type="molecule type" value="Genomic_DNA"/>
</dbReference>
<dbReference type="PANTHER" id="PTHR43476:SF3">
    <property type="entry name" value="FAD-BINDING MONOOXYGENASE"/>
    <property type="match status" value="1"/>
</dbReference>
<evidence type="ECO:0000313" key="4">
    <source>
        <dbReference type="Proteomes" id="UP001060261"/>
    </source>
</evidence>
<dbReference type="Gene3D" id="3.50.50.60">
    <property type="entry name" value="FAD/NAD(P)-binding domain"/>
    <property type="match status" value="1"/>
</dbReference>
<dbReference type="PRINTS" id="PR00420">
    <property type="entry name" value="RNGMNOXGNASE"/>
</dbReference>
<feature type="domain" description="FAD-binding" evidence="2">
    <location>
        <begin position="2"/>
        <end position="335"/>
    </location>
</feature>
<dbReference type="GO" id="GO:0004497">
    <property type="term" value="F:monooxygenase activity"/>
    <property type="evidence" value="ECO:0007669"/>
    <property type="project" value="UniProtKB-KW"/>
</dbReference>
<organism evidence="3 4">
    <name type="scientific">Deinococcus rubellus</name>
    <dbReference type="NCBI Taxonomy" id="1889240"/>
    <lineage>
        <taxon>Bacteria</taxon>
        <taxon>Thermotogati</taxon>
        <taxon>Deinococcota</taxon>
        <taxon>Deinococci</taxon>
        <taxon>Deinococcales</taxon>
        <taxon>Deinococcaceae</taxon>
        <taxon>Deinococcus</taxon>
    </lineage>
</organism>
<evidence type="ECO:0000256" key="1">
    <source>
        <dbReference type="ARBA" id="ARBA00023002"/>
    </source>
</evidence>
<reference evidence="3" key="1">
    <citation type="submission" date="2022-09" db="EMBL/GenBank/DDBJ databases">
        <title>genome sequence of Deinococcus rubellus.</title>
        <authorList>
            <person name="Srinivasan S."/>
        </authorList>
    </citation>
    <scope>NUCLEOTIDE SEQUENCE</scope>
    <source>
        <strain evidence="3">Ant6</strain>
    </source>
</reference>
<gene>
    <name evidence="3" type="ORF">N0D28_12065</name>
</gene>
<dbReference type="PANTHER" id="PTHR43476">
    <property type="entry name" value="3-(3-HYDROXY-PHENYL)PROPIONATE/3-HYDROXYCINNAMIC ACID HYDROXYLASE"/>
    <property type="match status" value="1"/>
</dbReference>
<keyword evidence="4" id="KW-1185">Reference proteome</keyword>
<dbReference type="InterPro" id="IPR050631">
    <property type="entry name" value="PheA/TfdB_FAD_monoxygenase"/>
</dbReference>
<sequence>MLDILIVGGGPVGLFLGCLLAQRGLSIQILERRAAPSLHSRAVGLHPPALELFERIGAAHSAVQAGVLVRSGVLRGPGGVVGELSFAGVSARYPFVLVLPQHDTEKLLEARLNELAPHSLRRGVSVQSLTQKKESVAVTALEDGAETTFQARLVVGADGRRSLIRSLLNIAFQGHTYPDTYLMGDFPDTTAYGSQALLHLGPGGIVESFPLPGQRRRWVAYTSELRPDASAADLSALLAERTGLHVPAQECSMLSAFETRRHVAQTMVRARAVLIGDAAHEVSPIGGQGMNLGWLDAAALTPLLEQAVQQPAFDPRPFEQFSAARLRAARRAAQQAEINMWLGRPLTPLLIPAREALMRGALNPVSAPKLANLFTMRWSLPA</sequence>
<dbReference type="SUPFAM" id="SSF51905">
    <property type="entry name" value="FAD/NAD(P)-binding domain"/>
    <property type="match status" value="1"/>
</dbReference>
<proteinExistence type="predicted"/>
<dbReference type="Pfam" id="PF01494">
    <property type="entry name" value="FAD_binding_3"/>
    <property type="match status" value="1"/>
</dbReference>
<dbReference type="Gene3D" id="3.30.70.2450">
    <property type="match status" value="1"/>
</dbReference>
<keyword evidence="1" id="KW-0560">Oxidoreductase</keyword>
<evidence type="ECO:0000259" key="2">
    <source>
        <dbReference type="Pfam" id="PF01494"/>
    </source>
</evidence>
<dbReference type="Proteomes" id="UP001060261">
    <property type="component" value="Chromosome"/>
</dbReference>
<keyword evidence="3" id="KW-0503">Monooxygenase</keyword>